<organism evidence="1 2">
    <name type="scientific">Dyadobacter luteus</name>
    <dbReference type="NCBI Taxonomy" id="2259619"/>
    <lineage>
        <taxon>Bacteria</taxon>
        <taxon>Pseudomonadati</taxon>
        <taxon>Bacteroidota</taxon>
        <taxon>Cytophagia</taxon>
        <taxon>Cytophagales</taxon>
        <taxon>Spirosomataceae</taxon>
        <taxon>Dyadobacter</taxon>
    </lineage>
</organism>
<protein>
    <submittedName>
        <fullName evidence="1">Uncharacterized protein</fullName>
    </submittedName>
</protein>
<evidence type="ECO:0000313" key="1">
    <source>
        <dbReference type="EMBL" id="REA56619.1"/>
    </source>
</evidence>
<gene>
    <name evidence="1" type="ORF">DSL64_26210</name>
</gene>
<keyword evidence="2" id="KW-1185">Reference proteome</keyword>
<dbReference type="EMBL" id="QNUL01000036">
    <property type="protein sequence ID" value="REA56619.1"/>
    <property type="molecule type" value="Genomic_DNA"/>
</dbReference>
<sequence>MTNYGCESLFLTAMDEKRIVCYENRGSKDHYHIHAYRRTGDSVRFFCLVESFFRSQDDSRWLEGSIRAFHEFSEVLGATAASLVLTDESFEVETDYRLQLPILSEADEKWITVD</sequence>
<reference evidence="1 2" key="1">
    <citation type="submission" date="2018-07" db="EMBL/GenBank/DDBJ databases">
        <title>Dyadobacter roseus sp. nov., isolated from rose rhizosphere soil.</title>
        <authorList>
            <person name="Chen L."/>
        </authorList>
    </citation>
    <scope>NUCLEOTIDE SEQUENCE [LARGE SCALE GENOMIC DNA]</scope>
    <source>
        <strain evidence="1 2">RS19</strain>
    </source>
</reference>
<evidence type="ECO:0000313" key="2">
    <source>
        <dbReference type="Proteomes" id="UP000256373"/>
    </source>
</evidence>
<dbReference type="Proteomes" id="UP000256373">
    <property type="component" value="Unassembled WGS sequence"/>
</dbReference>
<dbReference type="AlphaFoldDB" id="A0A3D8Y3I0"/>
<proteinExistence type="predicted"/>
<comment type="caution">
    <text evidence="1">The sequence shown here is derived from an EMBL/GenBank/DDBJ whole genome shotgun (WGS) entry which is preliminary data.</text>
</comment>
<accession>A0A3D8Y3I0</accession>
<name>A0A3D8Y3I0_9BACT</name>